<keyword evidence="4" id="KW-1185">Reference proteome</keyword>
<gene>
    <name evidence="3" type="ORF">LMF89_19800</name>
</gene>
<dbReference type="InterPro" id="IPR003469">
    <property type="entry name" value="Glyco_hydro_68"/>
</dbReference>
<comment type="similarity">
    <text evidence="1 2">Belongs to the glycosyl hydrolase 68 family.</text>
</comment>
<dbReference type="EMBL" id="JAJHJB010000036">
    <property type="protein sequence ID" value="MCC5467582.1"/>
    <property type="molecule type" value="Genomic_DNA"/>
</dbReference>
<dbReference type="InterPro" id="IPR018247">
    <property type="entry name" value="EF_Hand_1_Ca_BS"/>
</dbReference>
<accession>A0ABS8HZN8</accession>
<organism evidence="3 4">
    <name type="scientific">Pelosinus baikalensis</name>
    <dbReference type="NCBI Taxonomy" id="2892015"/>
    <lineage>
        <taxon>Bacteria</taxon>
        <taxon>Bacillati</taxon>
        <taxon>Bacillota</taxon>
        <taxon>Negativicutes</taxon>
        <taxon>Selenomonadales</taxon>
        <taxon>Sporomusaceae</taxon>
        <taxon>Pelosinus</taxon>
    </lineage>
</organism>
<reference evidence="3" key="1">
    <citation type="submission" date="2021-11" db="EMBL/GenBank/DDBJ databases">
        <title>Description of a new species Pelosinus isolated from the bottom sediments of Lake Baikal.</title>
        <authorList>
            <person name="Zakharyuk A."/>
        </authorList>
    </citation>
    <scope>NUCLEOTIDE SEQUENCE</scope>
    <source>
        <strain evidence="3">Bkl1</strain>
    </source>
</reference>
<sequence>MKTSEQKAKEKRISHWTREQASNMEYDETNTFPLFNSSKVKPLMKEYHIWDSWFIMDQENEIAYIEGYKIFIALGRKADGSTKPKLMYFYSKDDLHYKAGGNVFEENLVPDSEEWSGSTIYRKDGKVQFFYTVSKAFHDEETGTWQSDQFFATAILPITINENGVQLGKPTYHYKLAEPDGSLYQTVQQTIEFSKKFPCQHNLKSGNDLMDNYCFRDPHYFHDLKTDKHYLFFEACTGNELDAENTIKRDYIGRSTFEPDYQPTVDDLNGNGCIGVAEFTNDILTDCAFHEPLLTANLVSDEIERINVIHKDGKYYLYTTCHGNKMSIKGNDLENRDFLIGFYSDELFGKYVPLNGTGLVLTQKSHGPRWLGQETNHQYAYSYLVLPDNTVISYASYSTLNEGEPPVAIKTAAPTIQLDIKGDKTKIIGMVYNILPEE</sequence>
<dbReference type="SUPFAM" id="SSF75005">
    <property type="entry name" value="Arabinanase/levansucrase/invertase"/>
    <property type="match status" value="1"/>
</dbReference>
<name>A0ABS8HZN8_9FIRM</name>
<evidence type="ECO:0000313" key="4">
    <source>
        <dbReference type="Proteomes" id="UP001165492"/>
    </source>
</evidence>
<dbReference type="RefSeq" id="WP_229536553.1">
    <property type="nucleotide sequence ID" value="NZ_JAJHJB010000036.1"/>
</dbReference>
<evidence type="ECO:0000256" key="1">
    <source>
        <dbReference type="ARBA" id="ARBA00006775"/>
    </source>
</evidence>
<dbReference type="Gene3D" id="2.115.10.20">
    <property type="entry name" value="Glycosyl hydrolase domain, family 43"/>
    <property type="match status" value="1"/>
</dbReference>
<evidence type="ECO:0000256" key="2">
    <source>
        <dbReference type="RuleBase" id="RU361220"/>
    </source>
</evidence>
<dbReference type="Proteomes" id="UP001165492">
    <property type="component" value="Unassembled WGS sequence"/>
</dbReference>
<dbReference type="Pfam" id="PF02435">
    <property type="entry name" value="Glyco_hydro_68"/>
    <property type="match status" value="1"/>
</dbReference>
<keyword evidence="3" id="KW-0378">Hydrolase</keyword>
<protein>
    <submittedName>
        <fullName evidence="3">Glycoside hydrolase family 68 protein</fullName>
    </submittedName>
</protein>
<evidence type="ECO:0000313" key="3">
    <source>
        <dbReference type="EMBL" id="MCC5467582.1"/>
    </source>
</evidence>
<proteinExistence type="inferred from homology"/>
<dbReference type="GO" id="GO:0016787">
    <property type="term" value="F:hydrolase activity"/>
    <property type="evidence" value="ECO:0007669"/>
    <property type="project" value="UniProtKB-KW"/>
</dbReference>
<comment type="caution">
    <text evidence="3">The sequence shown here is derived from an EMBL/GenBank/DDBJ whole genome shotgun (WGS) entry which is preliminary data.</text>
</comment>
<dbReference type="InterPro" id="IPR023296">
    <property type="entry name" value="Glyco_hydro_beta-prop_sf"/>
</dbReference>
<dbReference type="PROSITE" id="PS00018">
    <property type="entry name" value="EF_HAND_1"/>
    <property type="match status" value="1"/>
</dbReference>